<feature type="compositionally biased region" description="Acidic residues" evidence="2">
    <location>
        <begin position="702"/>
        <end position="714"/>
    </location>
</feature>
<gene>
    <name evidence="3" type="primary">ASE1</name>
    <name evidence="3" type="ORF">Daus18300_008542</name>
</gene>
<feature type="compositionally biased region" description="Polar residues" evidence="2">
    <location>
        <begin position="533"/>
        <end position="542"/>
    </location>
</feature>
<name>A0ABR3WHX4_9PEZI</name>
<dbReference type="PANTHER" id="PTHR19321">
    <property type="entry name" value="PROTEIN REGULATOR OF CYTOKINESIS 1 PRC1-RELATED"/>
    <property type="match status" value="1"/>
</dbReference>
<feature type="compositionally biased region" description="Basic and acidic residues" evidence="2">
    <location>
        <begin position="563"/>
        <end position="576"/>
    </location>
</feature>
<feature type="compositionally biased region" description="Basic and acidic residues" evidence="2">
    <location>
        <begin position="628"/>
        <end position="651"/>
    </location>
</feature>
<comment type="caution">
    <text evidence="3">The sequence shown here is derived from an EMBL/GenBank/DDBJ whole genome shotgun (WGS) entry which is preliminary data.</text>
</comment>
<dbReference type="EMBL" id="JAWRVE010000081">
    <property type="protein sequence ID" value="KAL1862445.1"/>
    <property type="molecule type" value="Genomic_DNA"/>
</dbReference>
<evidence type="ECO:0000256" key="2">
    <source>
        <dbReference type="SAM" id="MobiDB-lite"/>
    </source>
</evidence>
<evidence type="ECO:0000256" key="1">
    <source>
        <dbReference type="SAM" id="Coils"/>
    </source>
</evidence>
<feature type="compositionally biased region" description="Polar residues" evidence="2">
    <location>
        <begin position="682"/>
        <end position="701"/>
    </location>
</feature>
<dbReference type="PANTHER" id="PTHR19321:SF41">
    <property type="entry name" value="FASCETTO-RELATED"/>
    <property type="match status" value="1"/>
</dbReference>
<keyword evidence="4" id="KW-1185">Reference proteome</keyword>
<dbReference type="Proteomes" id="UP001583177">
    <property type="component" value="Unassembled WGS sequence"/>
</dbReference>
<accession>A0ABR3WHX4</accession>
<proteinExistence type="predicted"/>
<feature type="region of interest" description="Disordered" evidence="2">
    <location>
        <begin position="459"/>
        <end position="780"/>
    </location>
</feature>
<feature type="compositionally biased region" description="Polar residues" evidence="2">
    <location>
        <begin position="473"/>
        <end position="488"/>
    </location>
</feature>
<feature type="coiled-coil region" evidence="1">
    <location>
        <begin position="225"/>
        <end position="259"/>
    </location>
</feature>
<evidence type="ECO:0000313" key="3">
    <source>
        <dbReference type="EMBL" id="KAL1862445.1"/>
    </source>
</evidence>
<dbReference type="Gene3D" id="1.20.58.1520">
    <property type="match status" value="1"/>
</dbReference>
<feature type="compositionally biased region" description="Basic and acidic residues" evidence="2">
    <location>
        <begin position="400"/>
        <end position="410"/>
    </location>
</feature>
<reference evidence="3 4" key="1">
    <citation type="journal article" date="2024" name="IMA Fungus">
        <title>IMA Genome - F19 : A genome assembly and annotation guide to empower mycologists, including annotated draft genome sequences of Ceratocystis pirilliformis, Diaporthe australafricana, Fusarium ophioides, Paecilomyces lecythidis, and Sporothrix stenoceras.</title>
        <authorList>
            <person name="Aylward J."/>
            <person name="Wilson A.M."/>
            <person name="Visagie C.M."/>
            <person name="Spraker J."/>
            <person name="Barnes I."/>
            <person name="Buitendag C."/>
            <person name="Ceriani C."/>
            <person name="Del Mar Angel L."/>
            <person name="du Plessis D."/>
            <person name="Fuchs T."/>
            <person name="Gasser K."/>
            <person name="Kramer D."/>
            <person name="Li W."/>
            <person name="Munsamy K."/>
            <person name="Piso A."/>
            <person name="Price J.L."/>
            <person name="Sonnekus B."/>
            <person name="Thomas C."/>
            <person name="van der Nest A."/>
            <person name="van Dijk A."/>
            <person name="van Heerden A."/>
            <person name="van Vuuren N."/>
            <person name="Yilmaz N."/>
            <person name="Duong T.A."/>
            <person name="van der Merwe N.A."/>
            <person name="Wingfield M.J."/>
            <person name="Wingfield B.D."/>
        </authorList>
    </citation>
    <scope>NUCLEOTIDE SEQUENCE [LARGE SCALE GENOMIC DNA]</scope>
    <source>
        <strain evidence="3 4">CMW 18300</strain>
    </source>
</reference>
<dbReference type="Pfam" id="PF03999">
    <property type="entry name" value="MAP65_ASE1"/>
    <property type="match status" value="1"/>
</dbReference>
<protein>
    <submittedName>
        <fullName evidence="3">Microtubule bundling protein</fullName>
    </submittedName>
</protein>
<evidence type="ECO:0000313" key="4">
    <source>
        <dbReference type="Proteomes" id="UP001583177"/>
    </source>
</evidence>
<feature type="compositionally biased region" description="Low complexity" evidence="2">
    <location>
        <begin position="489"/>
        <end position="505"/>
    </location>
</feature>
<keyword evidence="1" id="KW-0175">Coiled coil</keyword>
<sequence length="780" mass="88399">MDPGYLSQQVNTIIGQLHGLFDEIGVPSHDRESREAELFAALSEALNNQVRLVTHEKKQIISEAQNMITTIRQMEASLEDPKPRGDYHSQDDGLDISYPLTRCLQGLKEKHAQVSRMHKERFAQVKKLVEALQSYSSHLEPSFVKLALPPTGPNQSIPPTFDLSPSYVDKLDNEFTRVYEEYTKRISTVQALSENIIQLWAELGTPQAQTDGAIVKYYRDAPEQLGLHEEDVARLRARLEKLDSEKKNREKRLRDLKDAVEALWEKLGVDEAERKAFLNNNRGCGVRQINEFDDELARLNELKRQNLHIFVEDARCKLQELWDALYMSEDEMLEFTPAFSDVYSDALLEAHESEITRLETLKEQRAPMLALMERHRSLVSERDELAASSQDASRLMMKPQKGEKRDPGKLLREEKMRKRIAKELPKVTADLRKALEQWEDEWGRPFYVHGERYLDIIETDNSSRAAPGPRSRTPANTSMPSKVTSATRSAPPVSRSNSAVSNSRSQAPSRAGAKTPTEKFNSLPTKWSKPLGPQTSINTKGSPTRIPARPPLSNLKHANYSPDKSRPELEKPDLVRRGTVPSMRAPPPKMRDLVAVPETEVEIPANYYQSSDRGSGIIRQIEPEDVYDDRPKQRSAEYERPISHHDFRDFPGKASLRNQDSGPRYERFAQSYSQAPGPAIRQISNQSSDSNGTVVTGSENWETYDDNSEPEEDIPSGYYAKIRAGRTDYGMEPPSKFNASQQAKRPRGIPPALQQPHVIVDGDGRRVYSGSSGWTDEDVF</sequence>
<dbReference type="InterPro" id="IPR007145">
    <property type="entry name" value="MAP65_Ase1_PRC1"/>
</dbReference>
<organism evidence="3 4">
    <name type="scientific">Diaporthe australafricana</name>
    <dbReference type="NCBI Taxonomy" id="127596"/>
    <lineage>
        <taxon>Eukaryota</taxon>
        <taxon>Fungi</taxon>
        <taxon>Dikarya</taxon>
        <taxon>Ascomycota</taxon>
        <taxon>Pezizomycotina</taxon>
        <taxon>Sordariomycetes</taxon>
        <taxon>Sordariomycetidae</taxon>
        <taxon>Diaporthales</taxon>
        <taxon>Diaporthaceae</taxon>
        <taxon>Diaporthe</taxon>
    </lineage>
</organism>
<feature type="region of interest" description="Disordered" evidence="2">
    <location>
        <begin position="381"/>
        <end position="410"/>
    </location>
</feature>